<evidence type="ECO:0008006" key="4">
    <source>
        <dbReference type="Google" id="ProtNLM"/>
    </source>
</evidence>
<protein>
    <recommendedName>
        <fullName evidence="4">Lipoprotein</fullName>
    </recommendedName>
</protein>
<dbReference type="Proteomes" id="UP000050277">
    <property type="component" value="Unassembled WGS sequence"/>
</dbReference>
<dbReference type="RefSeq" id="WP_054536350.1">
    <property type="nucleotide sequence ID" value="NZ_LGKP01000033.1"/>
</dbReference>
<name>A0A0N8GPS8_9CHLR</name>
<dbReference type="OrthoDB" id="5801841at2"/>
<keyword evidence="3" id="KW-1185">Reference proteome</keyword>
<feature type="signal peptide" evidence="1">
    <location>
        <begin position="1"/>
        <end position="27"/>
    </location>
</feature>
<evidence type="ECO:0000256" key="1">
    <source>
        <dbReference type="SAM" id="SignalP"/>
    </source>
</evidence>
<evidence type="ECO:0000313" key="2">
    <source>
        <dbReference type="EMBL" id="KPL81738.1"/>
    </source>
</evidence>
<gene>
    <name evidence="2" type="ORF">SE18_20585</name>
</gene>
<dbReference type="EMBL" id="LGKP01000033">
    <property type="protein sequence ID" value="KPL81738.1"/>
    <property type="molecule type" value="Genomic_DNA"/>
</dbReference>
<dbReference type="PROSITE" id="PS51257">
    <property type="entry name" value="PROKAR_LIPOPROTEIN"/>
    <property type="match status" value="1"/>
</dbReference>
<feature type="chain" id="PRO_5006025828" description="Lipoprotein" evidence="1">
    <location>
        <begin position="28"/>
        <end position="138"/>
    </location>
</feature>
<keyword evidence="1" id="KW-0732">Signal</keyword>
<proteinExistence type="predicted"/>
<comment type="caution">
    <text evidence="2">The sequence shown here is derived from an EMBL/GenBank/DDBJ whole genome shotgun (WGS) entry which is preliminary data.</text>
</comment>
<sequence length="138" mass="15209">MKTPCSRRWRKRLNCTIALLASPWLLLGCGNVDQRLPTINPTFVTLQEPTVISQPESTNAQTVIALHQSQFATSNEQIKVLVDEAVTWPASNLGCADDGGMGRAVLTPGFRVVLEVDGVPFAYHAGRNRQFFLCNKPE</sequence>
<dbReference type="AlphaFoldDB" id="A0A0N8GPS8"/>
<organism evidence="2 3">
    <name type="scientific">Herpetosiphon geysericola</name>
    <dbReference type="NCBI Taxonomy" id="70996"/>
    <lineage>
        <taxon>Bacteria</taxon>
        <taxon>Bacillati</taxon>
        <taxon>Chloroflexota</taxon>
        <taxon>Chloroflexia</taxon>
        <taxon>Herpetosiphonales</taxon>
        <taxon>Herpetosiphonaceae</taxon>
        <taxon>Herpetosiphon</taxon>
    </lineage>
</organism>
<reference evidence="2 3" key="1">
    <citation type="submission" date="2015-07" db="EMBL/GenBank/DDBJ databases">
        <title>Whole genome sequence of Herpetosiphon geysericola DSM 7119.</title>
        <authorList>
            <person name="Hemp J."/>
            <person name="Ward L.M."/>
            <person name="Pace L.A."/>
            <person name="Fischer W.W."/>
        </authorList>
    </citation>
    <scope>NUCLEOTIDE SEQUENCE [LARGE SCALE GENOMIC DNA]</scope>
    <source>
        <strain evidence="2 3">DSM 7119</strain>
    </source>
</reference>
<evidence type="ECO:0000313" key="3">
    <source>
        <dbReference type="Proteomes" id="UP000050277"/>
    </source>
</evidence>
<accession>A0A0N8GPS8</accession>
<dbReference type="STRING" id="70996.SE18_20585"/>